<sequence>MHHLSSHPPILSSLLTTHSTQQQRQQHSHSTMAPAKSPPVSPKHSSWLAGRRRNRPNRSSLVGTAGSIPRSTTMPTLHTPSFAGSSTGMSSGFMYPRSTAAAPTRRAGTPTSASPTPTAATEGRKKRTILSVLKSRERPASVHAPSPELEDISTISPIPPHTPAKAAALLGFEPPMKEENDKEGDQDHQVDGERATGVRPPLLRKSSFQWLGLYDSTTTTTDKQTKQTRFREEHMDETESPAATSNWRRKLNRKVPNKKAMELLDLKIDPGYSSDSDLLLFRRGSRPASTLKRETSVPASQCRSRKKAPKSLERMSPITEASLSEDVIVLQGDSDKPVLESISEDERPRDASGGDMFFSIEEREADIQADSDDYDGYTEPVPSALLHRKTTKLQKIERPETVHTKSPLQSLEHMLLGNQEKMTFVGSTTEQLGISHDELRQTLRAINAKSADLALASEAEQESRTHRLDSEIDDGVGNKIDFDYKPRIVTDVTIALQPITMINPRMIKIVDIRPPNKSQTTLKTDNGKAKVMQTHKDDGSLMPGSEKHNVSTLVGDSRERSTTRMGKEASLEKVKSWVDDQYNPLEQRPLPERVDPAVLEEQQQLPPAPPSKDGLDSYKIKVPRHICLNTGHVFNVYDLQSIPDDVSINTLGLRPYLLTQNRVKQHVDVPIYCEKCNFGCKEQLWVCDIPICHLSICRYCAHDMEEDMQKRAADSWNP</sequence>
<evidence type="ECO:0000313" key="2">
    <source>
        <dbReference type="EMBL" id="KAF2712683.1"/>
    </source>
</evidence>
<gene>
    <name evidence="2" type="ORF">K504DRAFT_208972</name>
</gene>
<dbReference type="AlphaFoldDB" id="A0A6G1KJ82"/>
<feature type="compositionally biased region" description="Low complexity" evidence="1">
    <location>
        <begin position="96"/>
        <end position="121"/>
    </location>
</feature>
<keyword evidence="3" id="KW-1185">Reference proteome</keyword>
<feature type="region of interest" description="Disordered" evidence="1">
    <location>
        <begin position="535"/>
        <end position="569"/>
    </location>
</feature>
<reference evidence="2" key="1">
    <citation type="journal article" date="2020" name="Stud. Mycol.">
        <title>101 Dothideomycetes genomes: a test case for predicting lifestyles and emergence of pathogens.</title>
        <authorList>
            <person name="Haridas S."/>
            <person name="Albert R."/>
            <person name="Binder M."/>
            <person name="Bloem J."/>
            <person name="Labutti K."/>
            <person name="Salamov A."/>
            <person name="Andreopoulos B."/>
            <person name="Baker S."/>
            <person name="Barry K."/>
            <person name="Bills G."/>
            <person name="Bluhm B."/>
            <person name="Cannon C."/>
            <person name="Castanera R."/>
            <person name="Culley D."/>
            <person name="Daum C."/>
            <person name="Ezra D."/>
            <person name="Gonzalez J."/>
            <person name="Henrissat B."/>
            <person name="Kuo A."/>
            <person name="Liang C."/>
            <person name="Lipzen A."/>
            <person name="Lutzoni F."/>
            <person name="Magnuson J."/>
            <person name="Mondo S."/>
            <person name="Nolan M."/>
            <person name="Ohm R."/>
            <person name="Pangilinan J."/>
            <person name="Park H.-J."/>
            <person name="Ramirez L."/>
            <person name="Alfaro M."/>
            <person name="Sun H."/>
            <person name="Tritt A."/>
            <person name="Yoshinaga Y."/>
            <person name="Zwiers L.-H."/>
            <person name="Turgeon B."/>
            <person name="Goodwin S."/>
            <person name="Spatafora J."/>
            <person name="Crous P."/>
            <person name="Grigoriev I."/>
        </authorList>
    </citation>
    <scope>NUCLEOTIDE SEQUENCE</scope>
    <source>
        <strain evidence="2">CBS 279.74</strain>
    </source>
</reference>
<feature type="region of interest" description="Disordered" evidence="1">
    <location>
        <begin position="16"/>
        <end position="163"/>
    </location>
</feature>
<accession>A0A6G1KJ82</accession>
<feature type="compositionally biased region" description="Low complexity" evidence="1">
    <location>
        <begin position="16"/>
        <end position="31"/>
    </location>
</feature>
<feature type="compositionally biased region" description="Basic and acidic residues" evidence="1">
    <location>
        <begin position="223"/>
        <end position="234"/>
    </location>
</feature>
<feature type="region of interest" description="Disordered" evidence="1">
    <location>
        <begin position="335"/>
        <end position="354"/>
    </location>
</feature>
<evidence type="ECO:0000313" key="3">
    <source>
        <dbReference type="Proteomes" id="UP000799428"/>
    </source>
</evidence>
<feature type="compositionally biased region" description="Basic and acidic residues" evidence="1">
    <location>
        <begin position="335"/>
        <end position="352"/>
    </location>
</feature>
<dbReference type="OrthoDB" id="3790861at2759"/>
<feature type="compositionally biased region" description="Basic and acidic residues" evidence="1">
    <location>
        <begin position="556"/>
        <end position="569"/>
    </location>
</feature>
<proteinExistence type="predicted"/>
<feature type="region of interest" description="Disordered" evidence="1">
    <location>
        <begin position="289"/>
        <end position="319"/>
    </location>
</feature>
<feature type="compositionally biased region" description="Basic and acidic residues" evidence="1">
    <location>
        <begin position="535"/>
        <end position="549"/>
    </location>
</feature>
<feature type="compositionally biased region" description="Polar residues" evidence="1">
    <location>
        <begin position="69"/>
        <end position="90"/>
    </location>
</feature>
<name>A0A6G1KJ82_9PLEO</name>
<dbReference type="Proteomes" id="UP000799428">
    <property type="component" value="Unassembled WGS sequence"/>
</dbReference>
<evidence type="ECO:0000256" key="1">
    <source>
        <dbReference type="SAM" id="MobiDB-lite"/>
    </source>
</evidence>
<feature type="region of interest" description="Disordered" evidence="1">
    <location>
        <begin position="219"/>
        <end position="246"/>
    </location>
</feature>
<dbReference type="EMBL" id="MU005766">
    <property type="protein sequence ID" value="KAF2712683.1"/>
    <property type="molecule type" value="Genomic_DNA"/>
</dbReference>
<protein>
    <submittedName>
        <fullName evidence="2">Uncharacterized protein</fullName>
    </submittedName>
</protein>
<organism evidence="2 3">
    <name type="scientific">Pleomassaria siparia CBS 279.74</name>
    <dbReference type="NCBI Taxonomy" id="1314801"/>
    <lineage>
        <taxon>Eukaryota</taxon>
        <taxon>Fungi</taxon>
        <taxon>Dikarya</taxon>
        <taxon>Ascomycota</taxon>
        <taxon>Pezizomycotina</taxon>
        <taxon>Dothideomycetes</taxon>
        <taxon>Pleosporomycetidae</taxon>
        <taxon>Pleosporales</taxon>
        <taxon>Pleomassariaceae</taxon>
        <taxon>Pleomassaria</taxon>
    </lineage>
</organism>